<feature type="region of interest" description="Disordered" evidence="1">
    <location>
        <begin position="114"/>
        <end position="136"/>
    </location>
</feature>
<gene>
    <name evidence="2" type="ORF">CBRE1094_LOCUS11499</name>
</gene>
<name>A0A7S2G670_9EUKA</name>
<feature type="compositionally biased region" description="Polar residues" evidence="1">
    <location>
        <begin position="121"/>
        <end position="136"/>
    </location>
</feature>
<dbReference type="EMBL" id="HBGU01021020">
    <property type="protein sequence ID" value="CAD9435227.1"/>
    <property type="molecule type" value="Transcribed_RNA"/>
</dbReference>
<reference evidence="2" key="1">
    <citation type="submission" date="2021-01" db="EMBL/GenBank/DDBJ databases">
        <authorList>
            <person name="Corre E."/>
            <person name="Pelletier E."/>
            <person name="Niang G."/>
            <person name="Scheremetjew M."/>
            <person name="Finn R."/>
            <person name="Kale V."/>
            <person name="Holt S."/>
            <person name="Cochrane G."/>
            <person name="Meng A."/>
            <person name="Brown T."/>
            <person name="Cohen L."/>
        </authorList>
    </citation>
    <scope>NUCLEOTIDE SEQUENCE</scope>
    <source>
        <strain evidence="2">UTEX LB 985</strain>
    </source>
</reference>
<proteinExistence type="predicted"/>
<dbReference type="AlphaFoldDB" id="A0A7S2G670"/>
<protein>
    <submittedName>
        <fullName evidence="2">Uncharacterized protein</fullName>
    </submittedName>
</protein>
<evidence type="ECO:0000313" key="2">
    <source>
        <dbReference type="EMBL" id="CAD9435227.1"/>
    </source>
</evidence>
<sequence>MPLDVFSVKENRIHEENIKKEQGLAEAWWTRHRGNQERKLSIAIGARPDKEPVIMPEMPRLALGKAAARPLSSTFGKTSTARESDLESISSELRDWMRESGHFARRPYHRQAMPNYYGRSLHSSSSDGTDWSTRKG</sequence>
<evidence type="ECO:0000256" key="1">
    <source>
        <dbReference type="SAM" id="MobiDB-lite"/>
    </source>
</evidence>
<organism evidence="2">
    <name type="scientific">Haptolina brevifila</name>
    <dbReference type="NCBI Taxonomy" id="156173"/>
    <lineage>
        <taxon>Eukaryota</taxon>
        <taxon>Haptista</taxon>
        <taxon>Haptophyta</taxon>
        <taxon>Prymnesiophyceae</taxon>
        <taxon>Prymnesiales</taxon>
        <taxon>Prymnesiaceae</taxon>
        <taxon>Haptolina</taxon>
    </lineage>
</organism>
<accession>A0A7S2G670</accession>